<keyword evidence="4 9" id="KW-0812">Transmembrane</keyword>
<dbReference type="Pfam" id="PF02653">
    <property type="entry name" value="BPD_transp_2"/>
    <property type="match status" value="1"/>
</dbReference>
<dbReference type="PANTHER" id="PTHR11795:SF445">
    <property type="entry name" value="AMINO ACID ABC TRANSPORTER PERMEASE PROTEIN"/>
    <property type="match status" value="1"/>
</dbReference>
<feature type="transmembrane region" description="Helical" evidence="9">
    <location>
        <begin position="138"/>
        <end position="160"/>
    </location>
</feature>
<keyword evidence="3" id="KW-1003">Cell membrane</keyword>
<name>A0A505D1P8_9ACTN</name>
<feature type="transmembrane region" description="Helical" evidence="9">
    <location>
        <begin position="222"/>
        <end position="250"/>
    </location>
</feature>
<dbReference type="PANTHER" id="PTHR11795">
    <property type="entry name" value="BRANCHED-CHAIN AMINO ACID TRANSPORT SYSTEM PERMEASE PROTEIN LIVH"/>
    <property type="match status" value="1"/>
</dbReference>
<reference evidence="10 11" key="1">
    <citation type="submission" date="2019-06" db="EMBL/GenBank/DDBJ databases">
        <title>Streptomyces sporangiiformans sp. nov., a novel actinomycete isolated from soil in Mount Song.</title>
        <authorList>
            <person name="Han L."/>
        </authorList>
    </citation>
    <scope>NUCLEOTIDE SEQUENCE [LARGE SCALE GENOMIC DNA]</scope>
    <source>
        <strain evidence="10 11">NEAU-SSA 1</strain>
    </source>
</reference>
<dbReference type="CDD" id="cd06582">
    <property type="entry name" value="TM_PBP1_LivH_like"/>
    <property type="match status" value="1"/>
</dbReference>
<organism evidence="10 11">
    <name type="scientific">Streptomyces sporangiiformans</name>
    <dbReference type="NCBI Taxonomy" id="2315329"/>
    <lineage>
        <taxon>Bacteria</taxon>
        <taxon>Bacillati</taxon>
        <taxon>Actinomycetota</taxon>
        <taxon>Actinomycetes</taxon>
        <taxon>Kitasatosporales</taxon>
        <taxon>Streptomycetaceae</taxon>
        <taxon>Streptomyces</taxon>
    </lineage>
</organism>
<feature type="transmembrane region" description="Helical" evidence="9">
    <location>
        <begin position="189"/>
        <end position="210"/>
    </location>
</feature>
<protein>
    <submittedName>
        <fullName evidence="10">Branched-chain amino acid ABC transporter permease</fullName>
    </submittedName>
</protein>
<comment type="subcellular location">
    <subcellularLocation>
        <location evidence="1">Cell membrane</location>
        <topology evidence="1">Multi-pass membrane protein</topology>
    </subcellularLocation>
</comment>
<evidence type="ECO:0000256" key="9">
    <source>
        <dbReference type="SAM" id="Phobius"/>
    </source>
</evidence>
<keyword evidence="5" id="KW-0029">Amino-acid transport</keyword>
<evidence type="ECO:0000256" key="1">
    <source>
        <dbReference type="ARBA" id="ARBA00004651"/>
    </source>
</evidence>
<evidence type="ECO:0000256" key="8">
    <source>
        <dbReference type="ARBA" id="ARBA00037998"/>
    </source>
</evidence>
<dbReference type="EMBL" id="VCHX02000177">
    <property type="protein sequence ID" value="TPQ18323.1"/>
    <property type="molecule type" value="Genomic_DNA"/>
</dbReference>
<dbReference type="InterPro" id="IPR001851">
    <property type="entry name" value="ABC_transp_permease"/>
</dbReference>
<evidence type="ECO:0000256" key="2">
    <source>
        <dbReference type="ARBA" id="ARBA00022448"/>
    </source>
</evidence>
<sequence>MNWINAIVQGVMLGGVYALFACGLSLMFGVMRTVNLSHGDLAVLGAFLVAVLAAAVGISPFFAVLLVLPVMGLVGVALQRGILSKALRTGEMSSMLATFGLAIVLQNVLLEIFSADSRSLDIGSLSTSGLQLGSSVSIPYLGLLTVAVAVALLGGLQLLLARTGIGRAIRATAADADTAELVGIDSRRVYAWAAAIAVATAGLAGAFFAMRSSFSPSMGPTQLLFAFEVVVIGGLGSLWGTLAGGMVLGVAQTVGAQVDPRFSIVAGHAVFLAVLAFRPQGLLGMRRSRT</sequence>
<accession>A0A505D1P8</accession>
<dbReference type="Proteomes" id="UP000317378">
    <property type="component" value="Unassembled WGS sequence"/>
</dbReference>
<keyword evidence="11" id="KW-1185">Reference proteome</keyword>
<feature type="transmembrane region" description="Helical" evidence="9">
    <location>
        <begin position="41"/>
        <end position="58"/>
    </location>
</feature>
<feature type="transmembrane region" description="Helical" evidence="9">
    <location>
        <begin position="95"/>
        <end position="115"/>
    </location>
</feature>
<comment type="similarity">
    <text evidence="8">Belongs to the binding-protein-dependent transport system permease family. LivHM subfamily.</text>
</comment>
<gene>
    <name evidence="10" type="ORF">FGD71_031520</name>
</gene>
<evidence type="ECO:0000313" key="11">
    <source>
        <dbReference type="Proteomes" id="UP000317378"/>
    </source>
</evidence>
<comment type="caution">
    <text evidence="10">The sequence shown here is derived from an EMBL/GenBank/DDBJ whole genome shotgun (WGS) entry which is preliminary data.</text>
</comment>
<keyword evidence="7 9" id="KW-0472">Membrane</keyword>
<evidence type="ECO:0000256" key="5">
    <source>
        <dbReference type="ARBA" id="ARBA00022970"/>
    </source>
</evidence>
<dbReference type="InterPro" id="IPR052157">
    <property type="entry name" value="BCAA_transport_permease"/>
</dbReference>
<evidence type="ECO:0000256" key="4">
    <source>
        <dbReference type="ARBA" id="ARBA00022692"/>
    </source>
</evidence>
<evidence type="ECO:0000256" key="7">
    <source>
        <dbReference type="ARBA" id="ARBA00023136"/>
    </source>
</evidence>
<dbReference type="AlphaFoldDB" id="A0A505D1P8"/>
<keyword evidence="6 9" id="KW-1133">Transmembrane helix</keyword>
<evidence type="ECO:0000313" key="10">
    <source>
        <dbReference type="EMBL" id="TPQ18323.1"/>
    </source>
</evidence>
<dbReference type="RefSeq" id="WP_119103963.1">
    <property type="nucleotide sequence ID" value="NZ_QXMJ01000177.1"/>
</dbReference>
<proteinExistence type="inferred from homology"/>
<dbReference type="GO" id="GO:0006865">
    <property type="term" value="P:amino acid transport"/>
    <property type="evidence" value="ECO:0007669"/>
    <property type="project" value="UniProtKB-KW"/>
</dbReference>
<evidence type="ECO:0000256" key="3">
    <source>
        <dbReference type="ARBA" id="ARBA00022475"/>
    </source>
</evidence>
<keyword evidence="2" id="KW-0813">Transport</keyword>
<dbReference type="GO" id="GO:0005886">
    <property type="term" value="C:plasma membrane"/>
    <property type="evidence" value="ECO:0007669"/>
    <property type="project" value="UniProtKB-SubCell"/>
</dbReference>
<dbReference type="GO" id="GO:0022857">
    <property type="term" value="F:transmembrane transporter activity"/>
    <property type="evidence" value="ECO:0007669"/>
    <property type="project" value="InterPro"/>
</dbReference>
<dbReference type="OrthoDB" id="9807115at2"/>
<evidence type="ECO:0000256" key="6">
    <source>
        <dbReference type="ARBA" id="ARBA00022989"/>
    </source>
</evidence>
<feature type="transmembrane region" description="Helical" evidence="9">
    <location>
        <begin position="6"/>
        <end position="29"/>
    </location>
</feature>